<dbReference type="OrthoDB" id="2476276at2759"/>
<evidence type="ECO:0000313" key="2">
    <source>
        <dbReference type="Proteomes" id="UP000439903"/>
    </source>
</evidence>
<comment type="caution">
    <text evidence="1">The sequence shown here is derived from an EMBL/GenBank/DDBJ whole genome shotgun (WGS) entry which is preliminary data.</text>
</comment>
<evidence type="ECO:0000313" key="1">
    <source>
        <dbReference type="EMBL" id="KAF0480853.1"/>
    </source>
</evidence>
<dbReference type="AlphaFoldDB" id="A0A8H4AD08"/>
<reference evidence="1 2" key="1">
    <citation type="journal article" date="2019" name="Environ. Microbiol.">
        <title>At the nexus of three kingdoms: the genome of the mycorrhizal fungus Gigaspora margarita provides insights into plant, endobacterial and fungal interactions.</title>
        <authorList>
            <person name="Venice F."/>
            <person name="Ghignone S."/>
            <person name="Salvioli di Fossalunga A."/>
            <person name="Amselem J."/>
            <person name="Novero M."/>
            <person name="Xianan X."/>
            <person name="Sedzielewska Toro K."/>
            <person name="Morin E."/>
            <person name="Lipzen A."/>
            <person name="Grigoriev I.V."/>
            <person name="Henrissat B."/>
            <person name="Martin F.M."/>
            <person name="Bonfante P."/>
        </authorList>
    </citation>
    <scope>NUCLEOTIDE SEQUENCE [LARGE SCALE GENOMIC DNA]</scope>
    <source>
        <strain evidence="1 2">BEG34</strain>
    </source>
</reference>
<accession>A0A8H4AD08</accession>
<keyword evidence="2" id="KW-1185">Reference proteome</keyword>
<protein>
    <submittedName>
        <fullName evidence="1">Uncharacterized protein</fullName>
    </submittedName>
</protein>
<gene>
    <name evidence="1" type="ORF">F8M41_023637</name>
</gene>
<dbReference type="Proteomes" id="UP000439903">
    <property type="component" value="Unassembled WGS sequence"/>
</dbReference>
<organism evidence="1 2">
    <name type="scientific">Gigaspora margarita</name>
    <dbReference type="NCBI Taxonomy" id="4874"/>
    <lineage>
        <taxon>Eukaryota</taxon>
        <taxon>Fungi</taxon>
        <taxon>Fungi incertae sedis</taxon>
        <taxon>Mucoromycota</taxon>
        <taxon>Glomeromycotina</taxon>
        <taxon>Glomeromycetes</taxon>
        <taxon>Diversisporales</taxon>
        <taxon>Gigasporaceae</taxon>
        <taxon>Gigaspora</taxon>
    </lineage>
</organism>
<dbReference type="EMBL" id="WTPW01000775">
    <property type="protein sequence ID" value="KAF0480853.1"/>
    <property type="molecule type" value="Genomic_DNA"/>
</dbReference>
<name>A0A8H4AD08_GIGMA</name>
<proteinExistence type="predicted"/>
<sequence length="152" mass="17817">MILDIIVDFALLDLSKEKSGSEPYKKKRKIFTTSKIDFYIAIKGWQLNLHILENSLVNCFPTLDERLGVIEILKKIQNDQNNQIVSIKKKLPMNRKHPAFKHVNEWLEKNYKGINMGISMGIKNLKDLEVKFVKESIEEVEEEEEEEENIEL</sequence>